<comment type="caution">
    <text evidence="2">The sequence shown here is derived from an EMBL/GenBank/DDBJ whole genome shotgun (WGS) entry which is preliminary data.</text>
</comment>
<dbReference type="EMBL" id="JBJUIK010000006">
    <property type="protein sequence ID" value="KAL3524981.1"/>
    <property type="molecule type" value="Genomic_DNA"/>
</dbReference>
<dbReference type="PANTHER" id="PTHR47874">
    <property type="entry name" value="EXPRESSED PROTEIN"/>
    <property type="match status" value="1"/>
</dbReference>
<name>A0ABD3A206_9GENT</name>
<evidence type="ECO:0000313" key="3">
    <source>
        <dbReference type="Proteomes" id="UP001630127"/>
    </source>
</evidence>
<dbReference type="InterPro" id="IPR044179">
    <property type="entry name" value="PPR5-like"/>
</dbReference>
<evidence type="ECO:0000256" key="1">
    <source>
        <dbReference type="ARBA" id="ARBA00007626"/>
    </source>
</evidence>
<feature type="non-terminal residue" evidence="2">
    <location>
        <position position="1"/>
    </location>
</feature>
<evidence type="ECO:0000313" key="2">
    <source>
        <dbReference type="EMBL" id="KAL3524981.1"/>
    </source>
</evidence>
<comment type="similarity">
    <text evidence="1">Belongs to the PPR family. P subfamily.</text>
</comment>
<gene>
    <name evidence="2" type="ORF">ACH5RR_013353</name>
</gene>
<dbReference type="AlphaFoldDB" id="A0ABD3A206"/>
<organism evidence="2 3">
    <name type="scientific">Cinchona calisaya</name>
    <dbReference type="NCBI Taxonomy" id="153742"/>
    <lineage>
        <taxon>Eukaryota</taxon>
        <taxon>Viridiplantae</taxon>
        <taxon>Streptophyta</taxon>
        <taxon>Embryophyta</taxon>
        <taxon>Tracheophyta</taxon>
        <taxon>Spermatophyta</taxon>
        <taxon>Magnoliopsida</taxon>
        <taxon>eudicotyledons</taxon>
        <taxon>Gunneridae</taxon>
        <taxon>Pentapetalae</taxon>
        <taxon>asterids</taxon>
        <taxon>lamiids</taxon>
        <taxon>Gentianales</taxon>
        <taxon>Rubiaceae</taxon>
        <taxon>Cinchonoideae</taxon>
        <taxon>Cinchoneae</taxon>
        <taxon>Cinchona</taxon>
    </lineage>
</organism>
<proteinExistence type="inferred from homology"/>
<dbReference type="Proteomes" id="UP001630127">
    <property type="component" value="Unassembled WGS sequence"/>
</dbReference>
<protein>
    <submittedName>
        <fullName evidence="2">Uncharacterized protein</fullName>
    </submittedName>
</protein>
<keyword evidence="3" id="KW-1185">Reference proteome</keyword>
<accession>A0ABD3A206</accession>
<reference evidence="2 3" key="1">
    <citation type="submission" date="2024-11" db="EMBL/GenBank/DDBJ databases">
        <title>A near-complete genome assembly of Cinchona calisaya.</title>
        <authorList>
            <person name="Lian D.C."/>
            <person name="Zhao X.W."/>
            <person name="Wei L."/>
        </authorList>
    </citation>
    <scope>NUCLEOTIDE SEQUENCE [LARGE SCALE GENOMIC DNA]</scope>
    <source>
        <tissue evidence="2">Nenye</tissue>
    </source>
</reference>
<sequence>NHEASLENISRSSPNERAILASHNKTPTNNTINPSSSSSCKASASHARLLLEFTPQKPSTTSQSAWPNIAALFLNKWSVPDDSTVKQDQRQRVSVLKDELFKYSGDAESIETVLEEKGAPLFRTYYDGSAVVELLKVFNWRRKQLDHGASMTTEEYAKGITLAGRLKDVDLAADLFAEAANKKTEGNLFV</sequence>
<dbReference type="PANTHER" id="PTHR47874:SF1">
    <property type="entry name" value="OS05G0407900 PROTEIN"/>
    <property type="match status" value="1"/>
</dbReference>